<feature type="region of interest" description="Disordered" evidence="1">
    <location>
        <begin position="1"/>
        <end position="43"/>
    </location>
</feature>
<dbReference type="GeneID" id="27687809"/>
<proteinExistence type="predicted"/>
<dbReference type="RefSeq" id="XP_016608049.1">
    <property type="nucleotide sequence ID" value="XM_016752596.1"/>
</dbReference>
<evidence type="ECO:0000313" key="3">
    <source>
        <dbReference type="Proteomes" id="UP000053201"/>
    </source>
</evidence>
<dbReference type="InParanoid" id="A0A0L0HGG9"/>
<dbReference type="EMBL" id="KQ257456">
    <property type="protein sequence ID" value="KND00010.1"/>
    <property type="molecule type" value="Genomic_DNA"/>
</dbReference>
<gene>
    <name evidence="2" type="ORF">SPPG_04357</name>
</gene>
<organism evidence="2 3">
    <name type="scientific">Spizellomyces punctatus (strain DAOM BR117)</name>
    <dbReference type="NCBI Taxonomy" id="645134"/>
    <lineage>
        <taxon>Eukaryota</taxon>
        <taxon>Fungi</taxon>
        <taxon>Fungi incertae sedis</taxon>
        <taxon>Chytridiomycota</taxon>
        <taxon>Chytridiomycota incertae sedis</taxon>
        <taxon>Chytridiomycetes</taxon>
        <taxon>Spizellomycetales</taxon>
        <taxon>Spizellomycetaceae</taxon>
        <taxon>Spizellomyces</taxon>
    </lineage>
</organism>
<dbReference type="OrthoDB" id="10308695at2759"/>
<dbReference type="AlphaFoldDB" id="A0A0L0HGG9"/>
<feature type="compositionally biased region" description="Low complexity" evidence="1">
    <location>
        <begin position="34"/>
        <end position="43"/>
    </location>
</feature>
<evidence type="ECO:0000313" key="2">
    <source>
        <dbReference type="EMBL" id="KND00010.1"/>
    </source>
</evidence>
<reference evidence="2 3" key="1">
    <citation type="submission" date="2009-08" db="EMBL/GenBank/DDBJ databases">
        <title>The Genome Sequence of Spizellomyces punctatus strain DAOM BR117.</title>
        <authorList>
            <consortium name="The Broad Institute Genome Sequencing Platform"/>
            <person name="Russ C."/>
            <person name="Cuomo C."/>
            <person name="Shea T."/>
            <person name="Young S.K."/>
            <person name="Zeng Q."/>
            <person name="Koehrsen M."/>
            <person name="Haas B."/>
            <person name="Borodovsky M."/>
            <person name="Guigo R."/>
            <person name="Alvarado L."/>
            <person name="Berlin A."/>
            <person name="Bochicchio J."/>
            <person name="Borenstein D."/>
            <person name="Chapman S."/>
            <person name="Chen Z."/>
            <person name="Engels R."/>
            <person name="Freedman E."/>
            <person name="Gellesch M."/>
            <person name="Goldberg J."/>
            <person name="Griggs A."/>
            <person name="Gujja S."/>
            <person name="Heiman D."/>
            <person name="Hepburn T."/>
            <person name="Howarth C."/>
            <person name="Jen D."/>
            <person name="Larson L."/>
            <person name="Lewis B."/>
            <person name="Mehta T."/>
            <person name="Park D."/>
            <person name="Pearson M."/>
            <person name="Roberts A."/>
            <person name="Saif S."/>
            <person name="Shenoy N."/>
            <person name="Sisk P."/>
            <person name="Stolte C."/>
            <person name="Sykes S."/>
            <person name="Thomson T."/>
            <person name="Walk T."/>
            <person name="White J."/>
            <person name="Yandava C."/>
            <person name="Burger G."/>
            <person name="Gray M.W."/>
            <person name="Holland P.W.H."/>
            <person name="King N."/>
            <person name="Lang F.B.F."/>
            <person name="Roger A.J."/>
            <person name="Ruiz-Trillo I."/>
            <person name="Lander E."/>
            <person name="Nusbaum C."/>
        </authorList>
    </citation>
    <scope>NUCLEOTIDE SEQUENCE [LARGE SCALE GENOMIC DNA]</scope>
    <source>
        <strain evidence="2 3">DAOM BR117</strain>
    </source>
</reference>
<evidence type="ECO:0000256" key="1">
    <source>
        <dbReference type="SAM" id="MobiDB-lite"/>
    </source>
</evidence>
<accession>A0A0L0HGG9</accession>
<dbReference type="Proteomes" id="UP000053201">
    <property type="component" value="Unassembled WGS sequence"/>
</dbReference>
<name>A0A0L0HGG9_SPIPD</name>
<dbReference type="VEuPathDB" id="FungiDB:SPPG_04357"/>
<sequence>MLTFLTRPRNGPASHSVSASSTSISSMPFHPRTSSLPSSSHSLVPLWDPVSKEQRLVLRDRICAVTERDGNVVLAVDDMDGGLLVVVGTNAITEDQLGDEGFEDPHGIQNEGKEFYAERDWSLNPGQRALTLPPGMDLDEFVQNWCEGFLVLEETDSEENSGWSIATSQTAPYPHPPRVAVNPSRILDVHPDIQTPLPGYVVLDFGQQAPWLRTRCGTRRARTEEKDARVKLRVKGVSLADFMVKVDPLGWEEVSLS</sequence>
<feature type="compositionally biased region" description="Low complexity" evidence="1">
    <location>
        <begin position="14"/>
        <end position="26"/>
    </location>
</feature>
<keyword evidence="3" id="KW-1185">Reference proteome</keyword>
<protein>
    <submittedName>
        <fullName evidence="2">Uncharacterized protein</fullName>
    </submittedName>
</protein>